<protein>
    <recommendedName>
        <fullName evidence="4">YD repeat-containing protein</fullName>
    </recommendedName>
</protein>
<organism evidence="2 3">
    <name type="scientific">Mixta hanseatica</name>
    <dbReference type="NCBI Taxonomy" id="2872648"/>
    <lineage>
        <taxon>Bacteria</taxon>
        <taxon>Pseudomonadati</taxon>
        <taxon>Pseudomonadota</taxon>
        <taxon>Gammaproteobacteria</taxon>
        <taxon>Enterobacterales</taxon>
        <taxon>Erwiniaceae</taxon>
        <taxon>Mixta</taxon>
    </lineage>
</organism>
<keyword evidence="3" id="KW-1185">Reference proteome</keyword>
<sequence length="281" mass="31342">MKSGYLALTIILFSLSVCRPSMAAETCRPGSEAIKQSNSVILLGGTAKGPIKQVVMGEFGKNVNSQKRVLGQFDRCGQLTIADISYDKTDQNIVLAMEQHIFRVSHGWLAEYQISVKVQKEDALVEINNKQGNISYMVGNQGNIISASDSFTLMGKKGFTETTYGYDKQLRLISSTSRGSDALTNGEYRYRWNSAGLLLSSRSAQSQESYTYDKQQRELGMRMVNTTSNGSVTTLDECQSWDKTGNCTLSYSHETEIVGQETLQRQLGTAYRFEYWDDKAE</sequence>
<evidence type="ECO:0000313" key="3">
    <source>
        <dbReference type="Proteomes" id="UP001056635"/>
    </source>
</evidence>
<reference evidence="2" key="1">
    <citation type="submission" date="2021-09" db="EMBL/GenBank/DDBJ databases">
        <title>First case of bloodstream infection caused by Mixta hanseatica sp. nov., a member of the Erwiniaceae family.</title>
        <authorList>
            <person name="Both A."/>
            <person name="Huang J."/>
            <person name="Wenzel P."/>
            <person name="Aepfelbacher M."/>
            <person name="Rohde H."/>
            <person name="Christner M."/>
            <person name="Hentschke M."/>
        </authorList>
    </citation>
    <scope>NUCLEOTIDE SEQUENCE</scope>
    <source>
        <strain evidence="2">X22927</strain>
    </source>
</reference>
<feature type="chain" id="PRO_5047350903" description="YD repeat-containing protein" evidence="1">
    <location>
        <begin position="24"/>
        <end position="281"/>
    </location>
</feature>
<evidence type="ECO:0000256" key="1">
    <source>
        <dbReference type="SAM" id="SignalP"/>
    </source>
</evidence>
<keyword evidence="1" id="KW-0732">Signal</keyword>
<accession>A0ABY4R6T8</accession>
<dbReference type="RefSeq" id="WP_249891336.1">
    <property type="nucleotide sequence ID" value="NZ_CP082904.1"/>
</dbReference>
<dbReference type="EMBL" id="CP082904">
    <property type="protein sequence ID" value="UQY42682.1"/>
    <property type="molecule type" value="Genomic_DNA"/>
</dbReference>
<dbReference type="Proteomes" id="UP001056635">
    <property type="component" value="Chromosome"/>
</dbReference>
<feature type="signal peptide" evidence="1">
    <location>
        <begin position="1"/>
        <end position="23"/>
    </location>
</feature>
<gene>
    <name evidence="2" type="ORF">K6958_12075</name>
</gene>
<evidence type="ECO:0008006" key="4">
    <source>
        <dbReference type="Google" id="ProtNLM"/>
    </source>
</evidence>
<proteinExistence type="predicted"/>
<dbReference type="Gene3D" id="2.180.10.10">
    <property type="entry name" value="RHS repeat-associated core"/>
    <property type="match status" value="1"/>
</dbReference>
<name>A0ABY4R6T8_9GAMM</name>
<evidence type="ECO:0000313" key="2">
    <source>
        <dbReference type="EMBL" id="UQY42682.1"/>
    </source>
</evidence>